<name>A0A1B6FJ12_9HEMI</name>
<dbReference type="AlphaFoldDB" id="A0A1B6FJ12"/>
<reference evidence="1" key="1">
    <citation type="submission" date="2015-11" db="EMBL/GenBank/DDBJ databases">
        <title>De novo transcriptome assembly of four potential Pierce s Disease insect vectors from Arizona vineyards.</title>
        <authorList>
            <person name="Tassone E.E."/>
        </authorList>
    </citation>
    <scope>NUCLEOTIDE SEQUENCE</scope>
</reference>
<proteinExistence type="predicted"/>
<sequence>NLNNYYLKSFFVRKTFTCGGVLIMAKNAVKVKNINIESINELIAEKEFELCLLDCKLQSFQFVLVGVYRSPGSDVHVFLGKLDIALTLLGESTGILFWVGI</sequence>
<protein>
    <submittedName>
        <fullName evidence="1">Uncharacterized protein</fullName>
    </submittedName>
</protein>
<feature type="non-terminal residue" evidence="1">
    <location>
        <position position="1"/>
    </location>
</feature>
<organism evidence="1">
    <name type="scientific">Cuerna arida</name>
    <dbReference type="NCBI Taxonomy" id="1464854"/>
    <lineage>
        <taxon>Eukaryota</taxon>
        <taxon>Metazoa</taxon>
        <taxon>Ecdysozoa</taxon>
        <taxon>Arthropoda</taxon>
        <taxon>Hexapoda</taxon>
        <taxon>Insecta</taxon>
        <taxon>Pterygota</taxon>
        <taxon>Neoptera</taxon>
        <taxon>Paraneoptera</taxon>
        <taxon>Hemiptera</taxon>
        <taxon>Auchenorrhyncha</taxon>
        <taxon>Membracoidea</taxon>
        <taxon>Cicadellidae</taxon>
        <taxon>Cicadellinae</taxon>
        <taxon>Proconiini</taxon>
        <taxon>Cuerna</taxon>
    </lineage>
</organism>
<evidence type="ECO:0000313" key="1">
    <source>
        <dbReference type="EMBL" id="JAS50185.1"/>
    </source>
</evidence>
<gene>
    <name evidence="1" type="ORF">g.2256</name>
</gene>
<dbReference type="EMBL" id="GECZ01019584">
    <property type="protein sequence ID" value="JAS50185.1"/>
    <property type="molecule type" value="Transcribed_RNA"/>
</dbReference>
<accession>A0A1B6FJ12</accession>